<sequence length="72" mass="7428">MGVLVGWLGGGGRRLAGAVRVAGRRLAGHGSKSVRVCVDSRGLIFALREVSAVPGPQVAAEVRRPPPPPHVL</sequence>
<dbReference type="EMBL" id="JAWQEG010002711">
    <property type="protein sequence ID" value="KAK3870161.1"/>
    <property type="molecule type" value="Genomic_DNA"/>
</dbReference>
<protein>
    <submittedName>
        <fullName evidence="1">Uncharacterized protein</fullName>
    </submittedName>
</protein>
<evidence type="ECO:0000313" key="2">
    <source>
        <dbReference type="Proteomes" id="UP001286313"/>
    </source>
</evidence>
<proteinExistence type="predicted"/>
<dbReference type="Proteomes" id="UP001286313">
    <property type="component" value="Unassembled WGS sequence"/>
</dbReference>
<reference evidence="1" key="1">
    <citation type="submission" date="2023-10" db="EMBL/GenBank/DDBJ databases">
        <title>Genome assemblies of two species of porcelain crab, Petrolisthes cinctipes and Petrolisthes manimaculis (Anomura: Porcellanidae).</title>
        <authorList>
            <person name="Angst P."/>
        </authorList>
    </citation>
    <scope>NUCLEOTIDE SEQUENCE</scope>
    <source>
        <strain evidence="1">PB745_01</strain>
        <tissue evidence="1">Gill</tissue>
    </source>
</reference>
<keyword evidence="2" id="KW-1185">Reference proteome</keyword>
<gene>
    <name evidence="1" type="ORF">Pcinc_024591</name>
</gene>
<name>A0AAE1FAM9_PETCI</name>
<accession>A0AAE1FAM9</accession>
<comment type="caution">
    <text evidence="1">The sequence shown here is derived from an EMBL/GenBank/DDBJ whole genome shotgun (WGS) entry which is preliminary data.</text>
</comment>
<organism evidence="1 2">
    <name type="scientific">Petrolisthes cinctipes</name>
    <name type="common">Flat porcelain crab</name>
    <dbReference type="NCBI Taxonomy" id="88211"/>
    <lineage>
        <taxon>Eukaryota</taxon>
        <taxon>Metazoa</taxon>
        <taxon>Ecdysozoa</taxon>
        <taxon>Arthropoda</taxon>
        <taxon>Crustacea</taxon>
        <taxon>Multicrustacea</taxon>
        <taxon>Malacostraca</taxon>
        <taxon>Eumalacostraca</taxon>
        <taxon>Eucarida</taxon>
        <taxon>Decapoda</taxon>
        <taxon>Pleocyemata</taxon>
        <taxon>Anomura</taxon>
        <taxon>Galatheoidea</taxon>
        <taxon>Porcellanidae</taxon>
        <taxon>Petrolisthes</taxon>
    </lineage>
</organism>
<evidence type="ECO:0000313" key="1">
    <source>
        <dbReference type="EMBL" id="KAK3870161.1"/>
    </source>
</evidence>
<dbReference type="AlphaFoldDB" id="A0AAE1FAM9"/>